<organism evidence="14 15">
    <name type="scientific">Lachnoclostridium phytofermentans (strain ATCC 700394 / DSM 18823 / ISDg)</name>
    <name type="common">Clostridium phytofermentans</name>
    <dbReference type="NCBI Taxonomy" id="357809"/>
    <lineage>
        <taxon>Bacteria</taxon>
        <taxon>Bacillati</taxon>
        <taxon>Bacillota</taxon>
        <taxon>Clostridia</taxon>
        <taxon>Lachnospirales</taxon>
        <taxon>Lachnospiraceae</taxon>
    </lineage>
</organism>
<comment type="function">
    <text evidence="12">Specifically catalyzes the cleavage of the D-lactyl ether substituent of MurNAc 6-phosphate, producing GlcNAc 6-phosphate and D-lactate.</text>
</comment>
<keyword evidence="3 12" id="KW-0119">Carbohydrate metabolism</keyword>
<dbReference type="GO" id="GO:0009254">
    <property type="term" value="P:peptidoglycan turnover"/>
    <property type="evidence" value="ECO:0007669"/>
    <property type="project" value="TreeGrafter"/>
</dbReference>
<protein>
    <recommendedName>
        <fullName evidence="9 12">N-acetylmuramic acid 6-phosphate etherase</fullName>
        <shortName evidence="12">MurNAc-6-P etherase</shortName>
        <ecNumber evidence="8 12">4.2.1.126</ecNumber>
    </recommendedName>
    <alternativeName>
        <fullName evidence="11 12">N-acetylmuramic acid 6-phosphate hydrolase</fullName>
    </alternativeName>
    <alternativeName>
        <fullName evidence="10 12">N-acetylmuramic acid 6-phosphate lyase</fullName>
    </alternativeName>
</protein>
<dbReference type="Pfam" id="PF22645">
    <property type="entry name" value="GKRP_SIS_N"/>
    <property type="match status" value="1"/>
</dbReference>
<dbReference type="eggNOG" id="COG2103">
    <property type="taxonomic scope" value="Bacteria"/>
</dbReference>
<dbReference type="PANTHER" id="PTHR10088:SF4">
    <property type="entry name" value="GLUCOKINASE REGULATORY PROTEIN"/>
    <property type="match status" value="1"/>
</dbReference>
<dbReference type="InterPro" id="IPR001347">
    <property type="entry name" value="SIS_dom"/>
</dbReference>
<evidence type="ECO:0000256" key="10">
    <source>
        <dbReference type="ARBA" id="ARBA00077905"/>
    </source>
</evidence>
<comment type="pathway">
    <text evidence="5">Amino-sugar metabolism; 1,6-anhydro-N-acetylmuramate degradation.</text>
</comment>
<dbReference type="NCBIfam" id="NF009222">
    <property type="entry name" value="PRK12570.1"/>
    <property type="match status" value="1"/>
</dbReference>
<dbReference type="InterPro" id="IPR005486">
    <property type="entry name" value="Glucokinase_regulatory_CS"/>
</dbReference>
<dbReference type="PANTHER" id="PTHR10088">
    <property type="entry name" value="GLUCOKINASE REGULATORY PROTEIN"/>
    <property type="match status" value="1"/>
</dbReference>
<reference evidence="15" key="1">
    <citation type="submission" date="2007-11" db="EMBL/GenBank/DDBJ databases">
        <title>Complete genome sequence of Clostridium phytofermentans ISDg.</title>
        <authorList>
            <person name="Leschine S.B."/>
            <person name="Warnick T.A."/>
            <person name="Blanchard J.L."/>
            <person name="Schnell D.J."/>
            <person name="Petit E.L."/>
            <person name="LaTouf W.G."/>
            <person name="Copeland A."/>
            <person name="Lucas S."/>
            <person name="Lapidus A."/>
            <person name="Barry K."/>
            <person name="Glavina del Rio T."/>
            <person name="Dalin E."/>
            <person name="Tice H."/>
            <person name="Pitluck S."/>
            <person name="Kiss H."/>
            <person name="Brettin T."/>
            <person name="Bruce D."/>
            <person name="Detter J.C."/>
            <person name="Han C."/>
            <person name="Kuske C."/>
            <person name="Schmutz J."/>
            <person name="Larimer F."/>
            <person name="Land M."/>
            <person name="Hauser L."/>
            <person name="Kyrpides N."/>
            <person name="Kim E.A."/>
            <person name="Richardson P."/>
        </authorList>
    </citation>
    <scope>NUCLEOTIDE SEQUENCE [LARGE SCALE GENOMIC DNA]</scope>
    <source>
        <strain evidence="15">ATCC 700394 / DSM 18823 / ISDg</strain>
    </source>
</reference>
<evidence type="ECO:0000256" key="12">
    <source>
        <dbReference type="HAMAP-Rule" id="MF_00068"/>
    </source>
</evidence>
<dbReference type="AlphaFoldDB" id="A9KMQ4"/>
<dbReference type="EC" id="4.2.1.126" evidence="8 12"/>
<evidence type="ECO:0000256" key="2">
    <source>
        <dbReference type="ARBA" id="ARBA00023239"/>
    </source>
</evidence>
<feature type="active site" description="Proton donor" evidence="12">
    <location>
        <position position="84"/>
    </location>
</feature>
<dbReference type="STRING" id="357809.Cphy_1121"/>
<dbReference type="GO" id="GO:0016803">
    <property type="term" value="F:ether hydrolase activity"/>
    <property type="evidence" value="ECO:0007669"/>
    <property type="project" value="TreeGrafter"/>
</dbReference>
<evidence type="ECO:0000256" key="1">
    <source>
        <dbReference type="ARBA" id="ARBA00011738"/>
    </source>
</evidence>
<dbReference type="SUPFAM" id="SSF53697">
    <property type="entry name" value="SIS domain"/>
    <property type="match status" value="1"/>
</dbReference>
<dbReference type="PROSITE" id="PS01272">
    <property type="entry name" value="GCKR"/>
    <property type="match status" value="1"/>
</dbReference>
<dbReference type="KEGG" id="cpy:Cphy_1121"/>
<keyword evidence="2 12" id="KW-0456">Lyase</keyword>
<keyword evidence="15" id="KW-1185">Reference proteome</keyword>
<dbReference type="GO" id="GO:0097173">
    <property type="term" value="P:N-acetylmuramic acid catabolic process"/>
    <property type="evidence" value="ECO:0007669"/>
    <property type="project" value="UniProtKB-UniPathway"/>
</dbReference>
<evidence type="ECO:0000256" key="3">
    <source>
        <dbReference type="ARBA" id="ARBA00023277"/>
    </source>
</evidence>
<dbReference type="EMBL" id="CP000885">
    <property type="protein sequence ID" value="ABX41499.1"/>
    <property type="molecule type" value="Genomic_DNA"/>
</dbReference>
<keyword evidence="14" id="KW-0418">Kinase</keyword>
<feature type="active site" evidence="12">
    <location>
        <position position="115"/>
    </location>
</feature>
<comment type="subunit">
    <text evidence="1 12">Homodimer.</text>
</comment>
<sequence>MVELNILDTEQKNERTKNIDILSTLEVLKLMNDEDKKVAYAVEKELENIQKAVDITYEKMAAGGRLIYSGCGTSGRLGILDAVECPPTFGTDPELVQALIAGGVMAFVKAVEGAEDNQELGAEDLKAIGFSEKDILVGIAASGRTPYVIGAVSYAKSIGAKTISVTCSTNSPLTSITDVAITLQTGPEVITGSTRLKSGTAQKMVLNMLSTSVMIKLGKVYGNLMVDLKATNEKLVERAVMIVRTITEADDLTARQTLEACDYSAKTAIVMLKCNLTAAKAEEAINKANGHISSIIS</sequence>
<dbReference type="InterPro" id="IPR005488">
    <property type="entry name" value="Etherase_MurQ"/>
</dbReference>
<dbReference type="OrthoDB" id="9813395at2"/>
<dbReference type="InterPro" id="IPR040190">
    <property type="entry name" value="MURQ/GCKR"/>
</dbReference>
<evidence type="ECO:0000256" key="4">
    <source>
        <dbReference type="ARBA" id="ARBA00051747"/>
    </source>
</evidence>
<evidence type="ECO:0000256" key="9">
    <source>
        <dbReference type="ARBA" id="ARBA00070061"/>
    </source>
</evidence>
<comment type="catalytic activity">
    <reaction evidence="4 12">
        <text>N-acetyl-D-muramate 6-phosphate + H2O = N-acetyl-D-glucosamine 6-phosphate + (R)-lactate</text>
        <dbReference type="Rhea" id="RHEA:26410"/>
        <dbReference type="ChEBI" id="CHEBI:15377"/>
        <dbReference type="ChEBI" id="CHEBI:16004"/>
        <dbReference type="ChEBI" id="CHEBI:57513"/>
        <dbReference type="ChEBI" id="CHEBI:58722"/>
        <dbReference type="EC" id="4.2.1.126"/>
    </reaction>
</comment>
<proteinExistence type="inferred from homology"/>
<evidence type="ECO:0000259" key="13">
    <source>
        <dbReference type="PROSITE" id="PS51464"/>
    </source>
</evidence>
<evidence type="ECO:0000256" key="7">
    <source>
        <dbReference type="ARBA" id="ARBA00061234"/>
    </source>
</evidence>
<evidence type="ECO:0000256" key="6">
    <source>
        <dbReference type="ARBA" id="ARBA00060672"/>
    </source>
</evidence>
<dbReference type="GO" id="GO:0016835">
    <property type="term" value="F:carbon-oxygen lyase activity"/>
    <property type="evidence" value="ECO:0007669"/>
    <property type="project" value="UniProtKB-UniRule"/>
</dbReference>
<dbReference type="GO" id="GO:0097367">
    <property type="term" value="F:carbohydrate derivative binding"/>
    <property type="evidence" value="ECO:0007669"/>
    <property type="project" value="InterPro"/>
</dbReference>
<dbReference type="PROSITE" id="PS51464">
    <property type="entry name" value="SIS"/>
    <property type="match status" value="1"/>
</dbReference>
<comment type="similarity">
    <text evidence="7 12">Belongs to the GCKR-like family. MurNAc-6-P etherase subfamily.</text>
</comment>
<dbReference type="GO" id="GO:0046348">
    <property type="term" value="P:amino sugar catabolic process"/>
    <property type="evidence" value="ECO:0007669"/>
    <property type="project" value="InterPro"/>
</dbReference>
<dbReference type="FunFam" id="3.40.50.10490:FF:000014">
    <property type="entry name" value="N-acetylmuramic acid 6-phosphate etherase"/>
    <property type="match status" value="1"/>
</dbReference>
<dbReference type="HOGENOM" id="CLU_049049_1_1_9"/>
<comment type="pathway">
    <text evidence="6">Cell wall biogenesis.</text>
</comment>
<dbReference type="CDD" id="cd05007">
    <property type="entry name" value="SIS_Etherase"/>
    <property type="match status" value="1"/>
</dbReference>
<dbReference type="InterPro" id="IPR046348">
    <property type="entry name" value="SIS_dom_sf"/>
</dbReference>
<gene>
    <name evidence="12" type="primary">murQ</name>
    <name evidence="14" type="ordered locus">Cphy_1121</name>
</gene>
<comment type="miscellaneous">
    <text evidence="12">A lyase-type mechanism (elimination/hydration) is suggested for the cleavage of the lactyl ether bond of MurNAc 6-phosphate, with the formation of an alpha,beta-unsaturated aldehyde intermediate with (E)-stereochemistry, followed by the syn addition of water to give product.</text>
</comment>
<evidence type="ECO:0000313" key="14">
    <source>
        <dbReference type="EMBL" id="ABX41499.1"/>
    </source>
</evidence>
<evidence type="ECO:0000256" key="5">
    <source>
        <dbReference type="ARBA" id="ARBA00060595"/>
    </source>
</evidence>
<dbReference type="Proteomes" id="UP000000370">
    <property type="component" value="Chromosome"/>
</dbReference>
<evidence type="ECO:0000256" key="11">
    <source>
        <dbReference type="ARBA" id="ARBA00084049"/>
    </source>
</evidence>
<dbReference type="NCBIfam" id="TIGR00274">
    <property type="entry name" value="N-acetylmuramic acid 6-phosphate etherase"/>
    <property type="match status" value="1"/>
</dbReference>
<keyword evidence="14" id="KW-0808">Transferase</keyword>
<evidence type="ECO:0000313" key="15">
    <source>
        <dbReference type="Proteomes" id="UP000000370"/>
    </source>
</evidence>
<dbReference type="NCBIfam" id="NF003915">
    <property type="entry name" value="PRK05441.1"/>
    <property type="match status" value="1"/>
</dbReference>
<feature type="domain" description="SIS" evidence="13">
    <location>
        <begin position="56"/>
        <end position="219"/>
    </location>
</feature>
<dbReference type="GO" id="GO:0016301">
    <property type="term" value="F:kinase activity"/>
    <property type="evidence" value="ECO:0007669"/>
    <property type="project" value="UniProtKB-KW"/>
</dbReference>
<accession>A9KMQ4</accession>
<dbReference type="RefSeq" id="WP_012199145.1">
    <property type="nucleotide sequence ID" value="NC_010001.1"/>
</dbReference>
<dbReference type="Gene3D" id="1.10.8.1080">
    <property type="match status" value="1"/>
</dbReference>
<comment type="pathway">
    <text evidence="12">Amino-sugar metabolism; N-acetylmuramate degradation.</text>
</comment>
<evidence type="ECO:0000256" key="8">
    <source>
        <dbReference type="ARBA" id="ARBA00067056"/>
    </source>
</evidence>
<dbReference type="HAMAP" id="MF_00068">
    <property type="entry name" value="MurQ"/>
    <property type="match status" value="1"/>
</dbReference>
<dbReference type="Gene3D" id="3.40.50.10490">
    <property type="entry name" value="Glucose-6-phosphate isomerase like protein, domain 1"/>
    <property type="match status" value="1"/>
</dbReference>
<name>A9KMQ4_LACP7</name>
<dbReference type="FunFam" id="1.10.8.1080:FF:000001">
    <property type="entry name" value="N-acetylmuramic acid 6-phosphate etherase"/>
    <property type="match status" value="1"/>
</dbReference>
<dbReference type="UniPathway" id="UPA00342"/>